<dbReference type="Gene3D" id="3.40.50.150">
    <property type="entry name" value="Vaccinia Virus protein VP39"/>
    <property type="match status" value="1"/>
</dbReference>
<dbReference type="RefSeq" id="WP_379947191.1">
    <property type="nucleotide sequence ID" value="NZ_JBHMAF010000002.1"/>
</dbReference>
<dbReference type="Pfam" id="PF06962">
    <property type="entry name" value="rRNA_methylase"/>
    <property type="match status" value="1"/>
</dbReference>
<dbReference type="PANTHER" id="PTHR35276">
    <property type="entry name" value="S-ADENOSYL-L-METHIONINE-DEPENDENT METHYLTRANSFERASES SUPERFAMILY PROTEIN"/>
    <property type="match status" value="1"/>
</dbReference>
<dbReference type="InterPro" id="IPR010719">
    <property type="entry name" value="MnmM_MeTrfase"/>
</dbReference>
<keyword evidence="1" id="KW-0808">Transferase</keyword>
<dbReference type="InterPro" id="IPR029063">
    <property type="entry name" value="SAM-dependent_MTases_sf"/>
</dbReference>
<gene>
    <name evidence="1" type="ORF">ACFFMS_00120</name>
</gene>
<dbReference type="SUPFAM" id="SSF53335">
    <property type="entry name" value="S-adenosyl-L-methionine-dependent methyltransferases"/>
    <property type="match status" value="1"/>
</dbReference>
<dbReference type="Proteomes" id="UP001589609">
    <property type="component" value="Unassembled WGS sequence"/>
</dbReference>
<keyword evidence="1" id="KW-0489">Methyltransferase</keyword>
<reference evidence="1 2" key="1">
    <citation type="submission" date="2024-09" db="EMBL/GenBank/DDBJ databases">
        <authorList>
            <person name="Sun Q."/>
            <person name="Mori K."/>
        </authorList>
    </citation>
    <scope>NUCLEOTIDE SEQUENCE [LARGE SCALE GENOMIC DNA]</scope>
    <source>
        <strain evidence="1 2">JCM 11201</strain>
    </source>
</reference>
<organism evidence="1 2">
    <name type="scientific">Ectobacillus funiculus</name>
    <dbReference type="NCBI Taxonomy" id="137993"/>
    <lineage>
        <taxon>Bacteria</taxon>
        <taxon>Bacillati</taxon>
        <taxon>Bacillota</taxon>
        <taxon>Bacilli</taxon>
        <taxon>Bacillales</taxon>
        <taxon>Bacillaceae</taxon>
        <taxon>Ectobacillus</taxon>
    </lineage>
</organism>
<comment type="caution">
    <text evidence="1">The sequence shown here is derived from an EMBL/GenBank/DDBJ whole genome shotgun (WGS) entry which is preliminary data.</text>
</comment>
<name>A0ABV5W8R0_9BACI</name>
<dbReference type="GO" id="GO:0008168">
    <property type="term" value="F:methyltransferase activity"/>
    <property type="evidence" value="ECO:0007669"/>
    <property type="project" value="UniProtKB-KW"/>
</dbReference>
<dbReference type="EMBL" id="JBHMAF010000002">
    <property type="protein sequence ID" value="MFB9756964.1"/>
    <property type="molecule type" value="Genomic_DNA"/>
</dbReference>
<evidence type="ECO:0000313" key="1">
    <source>
        <dbReference type="EMBL" id="MFB9756964.1"/>
    </source>
</evidence>
<dbReference type="GO" id="GO:0032259">
    <property type="term" value="P:methylation"/>
    <property type="evidence" value="ECO:0007669"/>
    <property type="project" value="UniProtKB-KW"/>
</dbReference>
<keyword evidence="2" id="KW-1185">Reference proteome</keyword>
<protein>
    <submittedName>
        <fullName evidence="1">Class I SAM-dependent methyltransferase</fullName>
    </submittedName>
</protein>
<accession>A0ABV5W8R0</accession>
<proteinExistence type="predicted"/>
<dbReference type="PANTHER" id="PTHR35276:SF1">
    <property type="entry name" value="TRNA (MNM(5)S(2)U34)-METHYLTRANSFERASE, CHLOROPLASTIC"/>
    <property type="match status" value="1"/>
</dbReference>
<sequence>MKLERILPFARTLLQMAVKDGSYAVDATIGNGHDTAFLAQLVGEAGKVFGFDIQEQAILNTQARLTEQNLLSRAILFHESHGRLLEMLPADAKGNVTGAVFNLGYLPGGDKSIVTKPNSTIDAIEQLLQIMAPEGIIVLVIYHGHEEGQAERDVVVEFAMNLDQQMVHVLRYEFINQSNHPPFIIAIEKR</sequence>
<evidence type="ECO:0000313" key="2">
    <source>
        <dbReference type="Proteomes" id="UP001589609"/>
    </source>
</evidence>